<accession>A0ABU3T109</accession>
<proteinExistence type="inferred from homology"/>
<dbReference type="Pfam" id="PF10502">
    <property type="entry name" value="Peptidase_S26"/>
    <property type="match status" value="1"/>
</dbReference>
<evidence type="ECO:0000313" key="9">
    <source>
        <dbReference type="Proteomes" id="UP001247805"/>
    </source>
</evidence>
<dbReference type="InterPro" id="IPR036286">
    <property type="entry name" value="LexA/Signal_pep-like_sf"/>
</dbReference>
<dbReference type="SUPFAM" id="SSF51306">
    <property type="entry name" value="LexA/Signal peptidase"/>
    <property type="match status" value="1"/>
</dbReference>
<comment type="similarity">
    <text evidence="2 6">Belongs to the peptidase S26 family.</text>
</comment>
<evidence type="ECO:0000256" key="1">
    <source>
        <dbReference type="ARBA" id="ARBA00000677"/>
    </source>
</evidence>
<sequence>MTLNLRSFVKQNWTFIVFALVLFTSRSSFADWYLVPTGSMQPTIVEGDRILVDKLAYRLELPFTDIAIMQTGQPKRGDIVVFNSQKADTRLVKRLIGESGDTVAMHNNRLVINGIESQYEFTENTYKAFESLSGTAHLVQFVPIPNAANNFAEVRVPAGHYLVLGDNRNNSSDSRYIGFVPEQEIQGKALKVLVSLDANNYYLPRGERFFKDLI</sequence>
<comment type="subcellular location">
    <subcellularLocation>
        <location evidence="6">Membrane</location>
        <topology evidence="6">Multi-pass membrane protein</topology>
    </subcellularLocation>
</comment>
<dbReference type="PANTHER" id="PTHR43390:SF1">
    <property type="entry name" value="CHLOROPLAST PROCESSING PEPTIDASE"/>
    <property type="match status" value="1"/>
</dbReference>
<organism evidence="8 9">
    <name type="scientific">Paraglaciecola aquimarina</name>
    <dbReference type="NCBI Taxonomy" id="1235557"/>
    <lineage>
        <taxon>Bacteria</taxon>
        <taxon>Pseudomonadati</taxon>
        <taxon>Pseudomonadota</taxon>
        <taxon>Gammaproteobacteria</taxon>
        <taxon>Alteromonadales</taxon>
        <taxon>Alteromonadaceae</taxon>
        <taxon>Paraglaciecola</taxon>
    </lineage>
</organism>
<feature type="domain" description="Peptidase S26" evidence="7">
    <location>
        <begin position="14"/>
        <end position="190"/>
    </location>
</feature>
<keyword evidence="5 6" id="KW-0378">Hydrolase</keyword>
<protein>
    <recommendedName>
        <fullName evidence="4 6">Signal peptidase I</fullName>
        <ecNumber evidence="3 6">3.4.21.89</ecNumber>
    </recommendedName>
</protein>
<keyword evidence="9" id="KW-1185">Reference proteome</keyword>
<dbReference type="EC" id="3.4.21.89" evidence="3 6"/>
<evidence type="ECO:0000256" key="5">
    <source>
        <dbReference type="ARBA" id="ARBA00022801"/>
    </source>
</evidence>
<evidence type="ECO:0000256" key="4">
    <source>
        <dbReference type="ARBA" id="ARBA00019232"/>
    </source>
</evidence>
<dbReference type="PANTHER" id="PTHR43390">
    <property type="entry name" value="SIGNAL PEPTIDASE I"/>
    <property type="match status" value="1"/>
</dbReference>
<evidence type="ECO:0000256" key="6">
    <source>
        <dbReference type="RuleBase" id="RU362042"/>
    </source>
</evidence>
<dbReference type="EMBL" id="JAWDIO010000002">
    <property type="protein sequence ID" value="MDU0355907.1"/>
    <property type="molecule type" value="Genomic_DNA"/>
</dbReference>
<evidence type="ECO:0000256" key="3">
    <source>
        <dbReference type="ARBA" id="ARBA00013208"/>
    </source>
</evidence>
<evidence type="ECO:0000259" key="7">
    <source>
        <dbReference type="Pfam" id="PF10502"/>
    </source>
</evidence>
<evidence type="ECO:0000313" key="8">
    <source>
        <dbReference type="EMBL" id="MDU0355907.1"/>
    </source>
</evidence>
<dbReference type="CDD" id="cd06530">
    <property type="entry name" value="S26_SPase_I"/>
    <property type="match status" value="1"/>
</dbReference>
<evidence type="ECO:0000256" key="2">
    <source>
        <dbReference type="ARBA" id="ARBA00009370"/>
    </source>
</evidence>
<dbReference type="GO" id="GO:0009003">
    <property type="term" value="F:signal peptidase activity"/>
    <property type="evidence" value="ECO:0007669"/>
    <property type="project" value="UniProtKB-EC"/>
</dbReference>
<dbReference type="Proteomes" id="UP001247805">
    <property type="component" value="Unassembled WGS sequence"/>
</dbReference>
<dbReference type="InterPro" id="IPR000223">
    <property type="entry name" value="Pept_S26A_signal_pept_1"/>
</dbReference>
<reference evidence="8 9" key="1">
    <citation type="submission" date="2023-10" db="EMBL/GenBank/DDBJ databases">
        <title>Glaciecola aquimarina strain GGW-M5 nov., isolated from a coastal seawater.</title>
        <authorList>
            <person name="Bayburt H."/>
            <person name="Kim J.M."/>
            <person name="Choi B.J."/>
            <person name="Jeon C.O."/>
        </authorList>
    </citation>
    <scope>NUCLEOTIDE SEQUENCE [LARGE SCALE GENOMIC DNA]</scope>
    <source>
        <strain evidence="8 9">KCTC 32108</strain>
    </source>
</reference>
<dbReference type="InterPro" id="IPR019533">
    <property type="entry name" value="Peptidase_S26"/>
</dbReference>
<dbReference type="Gene3D" id="2.10.109.10">
    <property type="entry name" value="Umud Fragment, subunit A"/>
    <property type="match status" value="1"/>
</dbReference>
<name>A0ABU3T109_9ALTE</name>
<dbReference type="PROSITE" id="PS00761">
    <property type="entry name" value="SPASE_I_3"/>
    <property type="match status" value="1"/>
</dbReference>
<keyword evidence="6" id="KW-0645">Protease</keyword>
<dbReference type="RefSeq" id="WP_316027425.1">
    <property type="nucleotide sequence ID" value="NZ_JAWDIO010000002.1"/>
</dbReference>
<comment type="caution">
    <text evidence="8">The sequence shown here is derived from an EMBL/GenBank/DDBJ whole genome shotgun (WGS) entry which is preliminary data.</text>
</comment>
<dbReference type="NCBIfam" id="TIGR02227">
    <property type="entry name" value="sigpep_I_bact"/>
    <property type="match status" value="1"/>
</dbReference>
<comment type="catalytic activity">
    <reaction evidence="1 6">
        <text>Cleavage of hydrophobic, N-terminal signal or leader sequences from secreted and periplasmic proteins.</text>
        <dbReference type="EC" id="3.4.21.89"/>
    </reaction>
</comment>
<dbReference type="InterPro" id="IPR019758">
    <property type="entry name" value="Pept_S26A_signal_pept_1_CS"/>
</dbReference>
<dbReference type="PRINTS" id="PR00727">
    <property type="entry name" value="LEADERPTASE"/>
</dbReference>
<gene>
    <name evidence="8" type="primary">lepB</name>
    <name evidence="8" type="ORF">RS130_20250</name>
</gene>